<feature type="transmembrane region" description="Helical" evidence="12">
    <location>
        <begin position="114"/>
        <end position="134"/>
    </location>
</feature>
<evidence type="ECO:0000256" key="6">
    <source>
        <dbReference type="ARBA" id="ARBA00022777"/>
    </source>
</evidence>
<evidence type="ECO:0000256" key="12">
    <source>
        <dbReference type="SAM" id="Phobius"/>
    </source>
</evidence>
<proteinExistence type="predicted"/>
<evidence type="ECO:0000256" key="5">
    <source>
        <dbReference type="ARBA" id="ARBA00022741"/>
    </source>
</evidence>
<dbReference type="Proteomes" id="UP000737018">
    <property type="component" value="Unassembled WGS sequence"/>
</dbReference>
<evidence type="ECO:0000259" key="13">
    <source>
        <dbReference type="PROSITE" id="PS50011"/>
    </source>
</evidence>
<dbReference type="FunFam" id="3.30.200.20:FF:000195">
    <property type="entry name" value="G-type lectin S-receptor-like serine/threonine-protein kinase"/>
    <property type="match status" value="1"/>
</dbReference>
<dbReference type="Gene3D" id="3.30.200.20">
    <property type="entry name" value="Phosphorylase Kinase, domain 1"/>
    <property type="match status" value="1"/>
</dbReference>
<dbReference type="GO" id="GO:0004674">
    <property type="term" value="F:protein serine/threonine kinase activity"/>
    <property type="evidence" value="ECO:0007669"/>
    <property type="project" value="UniProtKB-KW"/>
</dbReference>
<evidence type="ECO:0000313" key="15">
    <source>
        <dbReference type="Proteomes" id="UP000737018"/>
    </source>
</evidence>
<gene>
    <name evidence="14" type="ORF">CMV_002372</name>
</gene>
<evidence type="ECO:0000256" key="10">
    <source>
        <dbReference type="ARBA" id="ARBA00047899"/>
    </source>
</evidence>
<comment type="catalytic activity">
    <reaction evidence="11">
        <text>L-seryl-[protein] + ATP = O-phospho-L-seryl-[protein] + ADP + H(+)</text>
        <dbReference type="Rhea" id="RHEA:17989"/>
        <dbReference type="Rhea" id="RHEA-COMP:9863"/>
        <dbReference type="Rhea" id="RHEA-COMP:11604"/>
        <dbReference type="ChEBI" id="CHEBI:15378"/>
        <dbReference type="ChEBI" id="CHEBI:29999"/>
        <dbReference type="ChEBI" id="CHEBI:30616"/>
        <dbReference type="ChEBI" id="CHEBI:83421"/>
        <dbReference type="ChEBI" id="CHEBI:456216"/>
        <dbReference type="EC" id="2.7.11.1"/>
    </reaction>
</comment>
<keyword evidence="8" id="KW-1015">Disulfide bond</keyword>
<keyword evidence="4" id="KW-0732">Signal</keyword>
<dbReference type="PANTHER" id="PTHR27002">
    <property type="entry name" value="RECEPTOR-LIKE SERINE/THREONINE-PROTEIN KINASE SD1-8"/>
    <property type="match status" value="1"/>
</dbReference>
<evidence type="ECO:0000313" key="14">
    <source>
        <dbReference type="EMBL" id="KAF3974278.1"/>
    </source>
</evidence>
<dbReference type="Gene3D" id="1.10.510.10">
    <property type="entry name" value="Transferase(Phosphotransferase) domain 1"/>
    <property type="match status" value="2"/>
</dbReference>
<evidence type="ECO:0000256" key="11">
    <source>
        <dbReference type="ARBA" id="ARBA00048679"/>
    </source>
</evidence>
<reference evidence="14" key="1">
    <citation type="submission" date="2020-03" db="EMBL/GenBank/DDBJ databases">
        <title>Castanea mollissima Vanexum genome sequencing.</title>
        <authorList>
            <person name="Staton M."/>
        </authorList>
    </citation>
    <scope>NUCLEOTIDE SEQUENCE</scope>
    <source>
        <tissue evidence="14">Leaf</tissue>
    </source>
</reference>
<comment type="catalytic activity">
    <reaction evidence="10">
        <text>L-threonyl-[protein] + ATP = O-phospho-L-threonyl-[protein] + ADP + H(+)</text>
        <dbReference type="Rhea" id="RHEA:46608"/>
        <dbReference type="Rhea" id="RHEA-COMP:11060"/>
        <dbReference type="Rhea" id="RHEA-COMP:11605"/>
        <dbReference type="ChEBI" id="CHEBI:15378"/>
        <dbReference type="ChEBI" id="CHEBI:30013"/>
        <dbReference type="ChEBI" id="CHEBI:30616"/>
        <dbReference type="ChEBI" id="CHEBI:61977"/>
        <dbReference type="ChEBI" id="CHEBI:456216"/>
        <dbReference type="EC" id="2.7.11.1"/>
    </reaction>
</comment>
<evidence type="ECO:0000256" key="7">
    <source>
        <dbReference type="ARBA" id="ARBA00022840"/>
    </source>
</evidence>
<dbReference type="PROSITE" id="PS50011">
    <property type="entry name" value="PROTEIN_KINASE_DOM"/>
    <property type="match status" value="2"/>
</dbReference>
<dbReference type="SUPFAM" id="SSF56112">
    <property type="entry name" value="Protein kinase-like (PK-like)"/>
    <property type="match status" value="2"/>
</dbReference>
<dbReference type="GO" id="GO:0005524">
    <property type="term" value="F:ATP binding"/>
    <property type="evidence" value="ECO:0007669"/>
    <property type="project" value="UniProtKB-KW"/>
</dbReference>
<dbReference type="AlphaFoldDB" id="A0A8J4VW75"/>
<evidence type="ECO:0000256" key="2">
    <source>
        <dbReference type="ARBA" id="ARBA00022527"/>
    </source>
</evidence>
<organism evidence="14 15">
    <name type="scientific">Castanea mollissima</name>
    <name type="common">Chinese chestnut</name>
    <dbReference type="NCBI Taxonomy" id="60419"/>
    <lineage>
        <taxon>Eukaryota</taxon>
        <taxon>Viridiplantae</taxon>
        <taxon>Streptophyta</taxon>
        <taxon>Embryophyta</taxon>
        <taxon>Tracheophyta</taxon>
        <taxon>Spermatophyta</taxon>
        <taxon>Magnoliopsida</taxon>
        <taxon>eudicotyledons</taxon>
        <taxon>Gunneridae</taxon>
        <taxon>Pentapetalae</taxon>
        <taxon>rosids</taxon>
        <taxon>fabids</taxon>
        <taxon>Fagales</taxon>
        <taxon>Fagaceae</taxon>
        <taxon>Castanea</taxon>
    </lineage>
</organism>
<dbReference type="PANTHER" id="PTHR27002:SF1082">
    <property type="entry name" value="OS06G0693000 PROTEIN"/>
    <property type="match status" value="1"/>
</dbReference>
<keyword evidence="5" id="KW-0547">Nucleotide-binding</keyword>
<evidence type="ECO:0000256" key="8">
    <source>
        <dbReference type="ARBA" id="ARBA00023157"/>
    </source>
</evidence>
<dbReference type="InterPro" id="IPR011009">
    <property type="entry name" value="Kinase-like_dom_sf"/>
</dbReference>
<dbReference type="InterPro" id="IPR000719">
    <property type="entry name" value="Prot_kinase_dom"/>
</dbReference>
<keyword evidence="9" id="KW-0325">Glycoprotein</keyword>
<accession>A0A8J4VW75</accession>
<keyword evidence="12" id="KW-0812">Transmembrane</keyword>
<dbReference type="GO" id="GO:0005886">
    <property type="term" value="C:plasma membrane"/>
    <property type="evidence" value="ECO:0007669"/>
    <property type="project" value="TreeGrafter"/>
</dbReference>
<dbReference type="InterPro" id="IPR001245">
    <property type="entry name" value="Ser-Thr/Tyr_kinase_cat_dom"/>
</dbReference>
<keyword evidence="3" id="KW-0808">Transferase</keyword>
<keyword evidence="12" id="KW-1133">Transmembrane helix</keyword>
<dbReference type="EC" id="2.7.11.1" evidence="1"/>
<feature type="domain" description="Protein kinase" evidence="13">
    <location>
        <begin position="194"/>
        <end position="417"/>
    </location>
</feature>
<protein>
    <recommendedName>
        <fullName evidence="1">non-specific serine/threonine protein kinase</fullName>
        <ecNumber evidence="1">2.7.11.1</ecNumber>
    </recommendedName>
</protein>
<dbReference type="OrthoDB" id="8891264at2759"/>
<keyword evidence="7" id="KW-0067">ATP-binding</keyword>
<keyword evidence="2" id="KW-0723">Serine/threonine-protein kinase</keyword>
<keyword evidence="15" id="KW-1185">Reference proteome</keyword>
<dbReference type="Pfam" id="PF07714">
    <property type="entry name" value="PK_Tyr_Ser-Thr"/>
    <property type="match status" value="3"/>
</dbReference>
<comment type="caution">
    <text evidence="14">The sequence shown here is derived from an EMBL/GenBank/DDBJ whole genome shotgun (WGS) entry which is preliminary data.</text>
</comment>
<evidence type="ECO:0000256" key="9">
    <source>
        <dbReference type="ARBA" id="ARBA00023180"/>
    </source>
</evidence>
<feature type="domain" description="Protein kinase" evidence="13">
    <location>
        <begin position="1"/>
        <end position="161"/>
    </location>
</feature>
<sequence length="493" mass="56131">MARIFGGNEDQANTNRVVGTYGYMSPEYAMEGRFSEKSDVFSFGVLLLEILSGRRNYSFNKDEQSMSLLRFAWKLWNANNIMAFIDPMISEPGVDLYIRVAHSELDTNGDVRKVVTITVIIGTIFISIFTYLLWRWIAKHKARRKKEKEMLMFNREAHKKFPSEDMLGDNLNQVKVQELPLLDFVKLASATNNFHESNKLGQGGFGPVYRGKLSDVQEIAIKRLSKSSGQGLEEFMNEVVVISKLQHRNLVRLLGCCVEGEEKMLIYEYMPNKSLDAFLFDSHKEILLDWRKRFNIIEGIGRDFGMARIFRSNEDQANTNRVVGTYGYISPEYAMEGRFSEKSDIFSFGVLLLEIVSGRKNSSFYHDEQSMSLLGHAWKLWKTNNIVALIDPMISEPCYEMEILRCIHLSIFHQPHLKISFGIEKIFASSPAQAALLLASIAANQGCKSILFEGDAKFVIDALISSPSCAQDGPFECSFNGLPHDWACWTMQN</sequence>
<keyword evidence="12" id="KW-0472">Membrane</keyword>
<dbReference type="EMBL" id="JRKL02000169">
    <property type="protein sequence ID" value="KAF3974278.1"/>
    <property type="molecule type" value="Genomic_DNA"/>
</dbReference>
<name>A0A8J4VW75_9ROSI</name>
<keyword evidence="6" id="KW-0418">Kinase</keyword>
<evidence type="ECO:0000256" key="3">
    <source>
        <dbReference type="ARBA" id="ARBA00022679"/>
    </source>
</evidence>
<evidence type="ECO:0000256" key="4">
    <source>
        <dbReference type="ARBA" id="ARBA00022729"/>
    </source>
</evidence>
<evidence type="ECO:0000256" key="1">
    <source>
        <dbReference type="ARBA" id="ARBA00012513"/>
    </source>
</evidence>